<dbReference type="EMBL" id="CP097649">
    <property type="protein sequence ID" value="URI14994.1"/>
    <property type="molecule type" value="Genomic_DNA"/>
</dbReference>
<dbReference type="RefSeq" id="WP_250201781.1">
    <property type="nucleotide sequence ID" value="NZ_CP097649.1"/>
</dbReference>
<organism evidence="1 2">
    <name type="scientific">Brevundimonas albigilva</name>
    <dbReference type="NCBI Taxonomy" id="1312364"/>
    <lineage>
        <taxon>Bacteria</taxon>
        <taxon>Pseudomonadati</taxon>
        <taxon>Pseudomonadota</taxon>
        <taxon>Alphaproteobacteria</taxon>
        <taxon>Caulobacterales</taxon>
        <taxon>Caulobacteraceae</taxon>
        <taxon>Brevundimonas</taxon>
    </lineage>
</organism>
<name>A0ABY4SPK7_9CAUL</name>
<evidence type="ECO:0000313" key="2">
    <source>
        <dbReference type="Proteomes" id="UP001055429"/>
    </source>
</evidence>
<proteinExistence type="predicted"/>
<keyword evidence="2" id="KW-1185">Reference proteome</keyword>
<reference evidence="1" key="1">
    <citation type="submission" date="2022-05" db="EMBL/GenBank/DDBJ databases">
        <title>Brevundimonas albigilva TT17 genome sequence.</title>
        <authorList>
            <person name="Lee K."/>
            <person name="Son H."/>
        </authorList>
    </citation>
    <scope>NUCLEOTIDE SEQUENCE</scope>
    <source>
        <strain evidence="1">TT17</strain>
    </source>
</reference>
<protein>
    <submittedName>
        <fullName evidence="1">Uncharacterized protein</fullName>
    </submittedName>
</protein>
<dbReference type="Proteomes" id="UP001055429">
    <property type="component" value="Chromosome"/>
</dbReference>
<gene>
    <name evidence="1" type="ORF">M8231_14500</name>
</gene>
<evidence type="ECO:0000313" key="1">
    <source>
        <dbReference type="EMBL" id="URI14994.1"/>
    </source>
</evidence>
<sequence length="83" mass="9095">MVMLAPAIGSPDFRAPDKVDDLWVPRTFPGRLVSIRYTVNPGDYVLNKLWIGLADNFNPTDLGASEAGGRCWTATTGSCRIIR</sequence>
<accession>A0ABY4SPK7</accession>